<dbReference type="AlphaFoldDB" id="A0A812PTE1"/>
<organism evidence="3 4">
    <name type="scientific">Symbiodinium pilosum</name>
    <name type="common">Dinoflagellate</name>
    <dbReference type="NCBI Taxonomy" id="2952"/>
    <lineage>
        <taxon>Eukaryota</taxon>
        <taxon>Sar</taxon>
        <taxon>Alveolata</taxon>
        <taxon>Dinophyceae</taxon>
        <taxon>Suessiales</taxon>
        <taxon>Symbiodiniaceae</taxon>
        <taxon>Symbiodinium</taxon>
    </lineage>
</organism>
<dbReference type="EMBL" id="CAJNIZ010014620">
    <property type="protein sequence ID" value="CAE7364229.1"/>
    <property type="molecule type" value="Genomic_DNA"/>
</dbReference>
<dbReference type="Proteomes" id="UP000649617">
    <property type="component" value="Unassembled WGS sequence"/>
</dbReference>
<keyword evidence="4" id="KW-1185">Reference proteome</keyword>
<evidence type="ECO:0000313" key="3">
    <source>
        <dbReference type="EMBL" id="CAE7364229.1"/>
    </source>
</evidence>
<accession>A0A812PTE1</accession>
<evidence type="ECO:0000313" key="4">
    <source>
        <dbReference type="Proteomes" id="UP000649617"/>
    </source>
</evidence>
<feature type="chain" id="PRO_5032355022" description="Reverse transcriptase domain-containing protein" evidence="2">
    <location>
        <begin position="20"/>
        <end position="640"/>
    </location>
</feature>
<feature type="region of interest" description="Disordered" evidence="1">
    <location>
        <begin position="211"/>
        <end position="233"/>
    </location>
</feature>
<evidence type="ECO:0008006" key="5">
    <source>
        <dbReference type="Google" id="ProtNLM"/>
    </source>
</evidence>
<comment type="caution">
    <text evidence="3">The sequence shown here is derived from an EMBL/GenBank/DDBJ whole genome shotgun (WGS) entry which is preliminary data.</text>
</comment>
<protein>
    <recommendedName>
        <fullName evidence="5">Reverse transcriptase domain-containing protein</fullName>
    </recommendedName>
</protein>
<sequence length="640" mass="71064">MACKLLMTYFLMSPAAVCAGWPCLVFPLWGVAPTVGLGASCGGFPKPGAPIPRRGECIWGLEANSTTDQEDTDNDSVLLLRQMVLTSLAQWGYRTRSGTDSVLPSFLDRKCSSIWVTPAVTDWIRSLGLSLVHFDQCMLGQVAKKSTTIATSLPPCHCFIGTVCAARAIFLAEQKSVSAKRPKTAQKEGLPSYKTASPGAGGCTIRGPGWKGTSVATPEFPPRPPGQDVGSSFGDRVDNARLQDTSHPGRTWKAVSKDFVPAFQLSLSEGSKHHPFLQEAQEKIRFPYEKVMPLKSATVDQQTSALSDRWSSKSEWEWPSQSDKWVILKADVTKARRRIKVLPDEWKYQVAELQGEWFVNMLAVTAWRVPSCTGVDRRLPPSHPVRSLPVGRLVFVFVDDYAWLLRADNATLFAVGICLLLLSLGVPLSWKKTLLAEVNTWVGFVINPVGPVVQMAKSKHLLVMEALQDLAEGKVMSAARIASVLGRVQWDEVFWFHYQVTKEKHPWVFEKDDPKRRIGALEMFGSLLLAKFLTLRDDTGVPNLRIPMVSDNQGNIYSMLNQKTRKLHTALFLMELILQIHGAGLQLAPSHVKRRFNTWADELTHPNFVGFCSEMEVSVESVLLQFSLLNTVLYGSTLLL</sequence>
<evidence type="ECO:0000256" key="1">
    <source>
        <dbReference type="SAM" id="MobiDB-lite"/>
    </source>
</evidence>
<gene>
    <name evidence="3" type="ORF">SPIL2461_LOCUS8757</name>
</gene>
<feature type="signal peptide" evidence="2">
    <location>
        <begin position="1"/>
        <end position="19"/>
    </location>
</feature>
<reference evidence="3" key="1">
    <citation type="submission" date="2021-02" db="EMBL/GenBank/DDBJ databases">
        <authorList>
            <person name="Dougan E. K."/>
            <person name="Rhodes N."/>
            <person name="Thang M."/>
            <person name="Chan C."/>
        </authorList>
    </citation>
    <scope>NUCLEOTIDE SEQUENCE</scope>
</reference>
<name>A0A812PTE1_SYMPI</name>
<keyword evidence="2" id="KW-0732">Signal</keyword>
<dbReference type="OrthoDB" id="441620at2759"/>
<evidence type="ECO:0000256" key="2">
    <source>
        <dbReference type="SAM" id="SignalP"/>
    </source>
</evidence>
<proteinExistence type="predicted"/>